<gene>
    <name evidence="1" type="ORF">L2E82_37901</name>
</gene>
<reference evidence="1 2" key="2">
    <citation type="journal article" date="2022" name="Mol. Ecol. Resour.">
        <title>The genomes of chicory, endive, great burdock and yacon provide insights into Asteraceae paleo-polyploidization history and plant inulin production.</title>
        <authorList>
            <person name="Fan W."/>
            <person name="Wang S."/>
            <person name="Wang H."/>
            <person name="Wang A."/>
            <person name="Jiang F."/>
            <person name="Liu H."/>
            <person name="Zhao H."/>
            <person name="Xu D."/>
            <person name="Zhang Y."/>
        </authorList>
    </citation>
    <scope>NUCLEOTIDE SEQUENCE [LARGE SCALE GENOMIC DNA]</scope>
    <source>
        <strain evidence="2">cv. Punajuju</strain>
        <tissue evidence="1">Leaves</tissue>
    </source>
</reference>
<evidence type="ECO:0000313" key="2">
    <source>
        <dbReference type="Proteomes" id="UP001055811"/>
    </source>
</evidence>
<name>A0ACB9AG84_CICIN</name>
<keyword evidence="2" id="KW-1185">Reference proteome</keyword>
<sequence length="231" mass="25318">MVPPSHFMPSVSSIYVFDSNTSRSLTAGLKFPLPPQNRNHNQPKTTLLPPQNRHQEPDGIKPDVIDNNNGELLNLEILVLCDAMIEEIEMEGLENLIKAIDVSDVRWLKQLMKTELKLLIFAADFGLAKLAKDATTKVKEAKGEVTPDHADLLRLEEQARQQSPGATAAAIQNPPPSAVGDPSNGVVIEERYMTGGKVKRQGTNILTVSLIEGQSGDKVDLCWSGLEFVTQ</sequence>
<dbReference type="EMBL" id="CM042015">
    <property type="protein sequence ID" value="KAI3708609.1"/>
    <property type="molecule type" value="Genomic_DNA"/>
</dbReference>
<protein>
    <submittedName>
        <fullName evidence="1">Uncharacterized protein</fullName>
    </submittedName>
</protein>
<accession>A0ACB9AG84</accession>
<reference evidence="2" key="1">
    <citation type="journal article" date="2022" name="Mol. Ecol. Resour.">
        <title>The genomes of chicory, endive, great burdock and yacon provide insights into Asteraceae palaeo-polyploidization history and plant inulin production.</title>
        <authorList>
            <person name="Fan W."/>
            <person name="Wang S."/>
            <person name="Wang H."/>
            <person name="Wang A."/>
            <person name="Jiang F."/>
            <person name="Liu H."/>
            <person name="Zhao H."/>
            <person name="Xu D."/>
            <person name="Zhang Y."/>
        </authorList>
    </citation>
    <scope>NUCLEOTIDE SEQUENCE [LARGE SCALE GENOMIC DNA]</scope>
    <source>
        <strain evidence="2">cv. Punajuju</strain>
    </source>
</reference>
<proteinExistence type="predicted"/>
<dbReference type="Proteomes" id="UP001055811">
    <property type="component" value="Linkage Group LG07"/>
</dbReference>
<comment type="caution">
    <text evidence="1">The sequence shown here is derived from an EMBL/GenBank/DDBJ whole genome shotgun (WGS) entry which is preliminary data.</text>
</comment>
<organism evidence="1 2">
    <name type="scientific">Cichorium intybus</name>
    <name type="common">Chicory</name>
    <dbReference type="NCBI Taxonomy" id="13427"/>
    <lineage>
        <taxon>Eukaryota</taxon>
        <taxon>Viridiplantae</taxon>
        <taxon>Streptophyta</taxon>
        <taxon>Embryophyta</taxon>
        <taxon>Tracheophyta</taxon>
        <taxon>Spermatophyta</taxon>
        <taxon>Magnoliopsida</taxon>
        <taxon>eudicotyledons</taxon>
        <taxon>Gunneridae</taxon>
        <taxon>Pentapetalae</taxon>
        <taxon>asterids</taxon>
        <taxon>campanulids</taxon>
        <taxon>Asterales</taxon>
        <taxon>Asteraceae</taxon>
        <taxon>Cichorioideae</taxon>
        <taxon>Cichorieae</taxon>
        <taxon>Cichoriinae</taxon>
        <taxon>Cichorium</taxon>
    </lineage>
</organism>
<evidence type="ECO:0000313" key="1">
    <source>
        <dbReference type="EMBL" id="KAI3708609.1"/>
    </source>
</evidence>